<reference evidence="11" key="1">
    <citation type="submission" date="2023-10" db="EMBL/GenBank/DDBJ databases">
        <authorList>
            <person name="Chen Y."/>
            <person name="Shah S."/>
            <person name="Dougan E. K."/>
            <person name="Thang M."/>
            <person name="Chan C."/>
        </authorList>
    </citation>
    <scope>NUCLEOTIDE SEQUENCE [LARGE SCALE GENOMIC DNA]</scope>
</reference>
<dbReference type="PANTHER" id="PTHR24343">
    <property type="entry name" value="SERINE/THREONINE KINASE"/>
    <property type="match status" value="1"/>
</dbReference>
<dbReference type="Gene3D" id="1.10.510.10">
    <property type="entry name" value="Transferase(Phosphotransferase) domain 1"/>
    <property type="match status" value="1"/>
</dbReference>
<dbReference type="InterPro" id="IPR011009">
    <property type="entry name" value="Kinase-like_dom_sf"/>
</dbReference>
<organism evidence="11 12">
    <name type="scientific">Prorocentrum cordatum</name>
    <dbReference type="NCBI Taxonomy" id="2364126"/>
    <lineage>
        <taxon>Eukaryota</taxon>
        <taxon>Sar</taxon>
        <taxon>Alveolata</taxon>
        <taxon>Dinophyceae</taxon>
        <taxon>Prorocentrales</taxon>
        <taxon>Prorocentraceae</taxon>
        <taxon>Prorocentrum</taxon>
    </lineage>
</organism>
<keyword evidence="12" id="KW-1185">Reference proteome</keyword>
<evidence type="ECO:0000256" key="3">
    <source>
        <dbReference type="ARBA" id="ARBA00022679"/>
    </source>
</evidence>
<dbReference type="SMART" id="SM00220">
    <property type="entry name" value="S_TKc"/>
    <property type="match status" value="1"/>
</dbReference>
<keyword evidence="6" id="KW-0067">ATP-binding</keyword>
<dbReference type="Proteomes" id="UP001189429">
    <property type="component" value="Unassembled WGS sequence"/>
</dbReference>
<feature type="compositionally biased region" description="Polar residues" evidence="9">
    <location>
        <begin position="347"/>
        <end position="358"/>
    </location>
</feature>
<dbReference type="InterPro" id="IPR000719">
    <property type="entry name" value="Prot_kinase_dom"/>
</dbReference>
<evidence type="ECO:0000256" key="8">
    <source>
        <dbReference type="ARBA" id="ARBA00048679"/>
    </source>
</evidence>
<evidence type="ECO:0000313" key="11">
    <source>
        <dbReference type="EMBL" id="CAK0872807.1"/>
    </source>
</evidence>
<keyword evidence="4" id="KW-0547">Nucleotide-binding</keyword>
<dbReference type="Pfam" id="PF00069">
    <property type="entry name" value="Pkinase"/>
    <property type="match status" value="1"/>
</dbReference>
<evidence type="ECO:0000256" key="2">
    <source>
        <dbReference type="ARBA" id="ARBA00022527"/>
    </source>
</evidence>
<evidence type="ECO:0000259" key="10">
    <source>
        <dbReference type="PROSITE" id="PS50011"/>
    </source>
</evidence>
<feature type="region of interest" description="Disordered" evidence="9">
    <location>
        <begin position="347"/>
        <end position="372"/>
    </location>
</feature>
<sequence>MVRAIQGAPRNHGKVDEMRHEGKLVAVKRMPNWWVMETHEEFEYKYPKEVERPWHDLGIAAALRQRGFAHTCELIGIFRDDSLTYTVSELATHGDLFSWSIQAPAPGRARELAVRAVASQLCAAVRQMHDLGVAHCDLSLENVLLIGAPGGRAGGFQLKVIDFAMAKIGRLQAAAPKNQTGKKFYAAPELHAAAAPGRPESAVVDAFLADAFALGVLLYALALADYPWSSTQKGESNNFEYARRFGADKFLERRSLRGALLTTLLSKGLLQLLGGLMRSEPEQRLTVGEDAPRGGGARLARSAAPGLGEACYPEERASVWGLTYLDDTGARAAARACQAGDQQVQKTLSTGSVSTTMSEGACAASDSEPEGS</sequence>
<evidence type="ECO:0000313" key="12">
    <source>
        <dbReference type="Proteomes" id="UP001189429"/>
    </source>
</evidence>
<evidence type="ECO:0000256" key="5">
    <source>
        <dbReference type="ARBA" id="ARBA00022777"/>
    </source>
</evidence>
<protein>
    <recommendedName>
        <fullName evidence="1">non-specific serine/threonine protein kinase</fullName>
        <ecNumber evidence="1">2.7.11.1</ecNumber>
    </recommendedName>
</protein>
<keyword evidence="2" id="KW-0723">Serine/threonine-protein kinase</keyword>
<evidence type="ECO:0000256" key="6">
    <source>
        <dbReference type="ARBA" id="ARBA00022840"/>
    </source>
</evidence>
<evidence type="ECO:0000256" key="7">
    <source>
        <dbReference type="ARBA" id="ARBA00047899"/>
    </source>
</evidence>
<comment type="catalytic activity">
    <reaction evidence="7">
        <text>L-threonyl-[protein] + ATP = O-phospho-L-threonyl-[protein] + ADP + H(+)</text>
        <dbReference type="Rhea" id="RHEA:46608"/>
        <dbReference type="Rhea" id="RHEA-COMP:11060"/>
        <dbReference type="Rhea" id="RHEA-COMP:11605"/>
        <dbReference type="ChEBI" id="CHEBI:15378"/>
        <dbReference type="ChEBI" id="CHEBI:30013"/>
        <dbReference type="ChEBI" id="CHEBI:30616"/>
        <dbReference type="ChEBI" id="CHEBI:61977"/>
        <dbReference type="ChEBI" id="CHEBI:456216"/>
        <dbReference type="EC" id="2.7.11.1"/>
    </reaction>
</comment>
<keyword evidence="3" id="KW-0808">Transferase</keyword>
<dbReference type="SUPFAM" id="SSF56112">
    <property type="entry name" value="Protein kinase-like (PK-like)"/>
    <property type="match status" value="1"/>
</dbReference>
<accession>A0ABN9VKX3</accession>
<keyword evidence="5" id="KW-0418">Kinase</keyword>
<evidence type="ECO:0000256" key="1">
    <source>
        <dbReference type="ARBA" id="ARBA00012513"/>
    </source>
</evidence>
<gene>
    <name evidence="11" type="ORF">PCOR1329_LOCUS58172</name>
</gene>
<name>A0ABN9VKX3_9DINO</name>
<dbReference type="EMBL" id="CAUYUJ010017205">
    <property type="protein sequence ID" value="CAK0872807.1"/>
    <property type="molecule type" value="Genomic_DNA"/>
</dbReference>
<feature type="domain" description="Protein kinase" evidence="10">
    <location>
        <begin position="1"/>
        <end position="299"/>
    </location>
</feature>
<dbReference type="EC" id="2.7.11.1" evidence="1"/>
<comment type="catalytic activity">
    <reaction evidence="8">
        <text>L-seryl-[protein] + ATP = O-phospho-L-seryl-[protein] + ADP + H(+)</text>
        <dbReference type="Rhea" id="RHEA:17989"/>
        <dbReference type="Rhea" id="RHEA-COMP:9863"/>
        <dbReference type="Rhea" id="RHEA-COMP:11604"/>
        <dbReference type="ChEBI" id="CHEBI:15378"/>
        <dbReference type="ChEBI" id="CHEBI:29999"/>
        <dbReference type="ChEBI" id="CHEBI:30616"/>
        <dbReference type="ChEBI" id="CHEBI:83421"/>
        <dbReference type="ChEBI" id="CHEBI:456216"/>
        <dbReference type="EC" id="2.7.11.1"/>
    </reaction>
</comment>
<evidence type="ECO:0000256" key="9">
    <source>
        <dbReference type="SAM" id="MobiDB-lite"/>
    </source>
</evidence>
<evidence type="ECO:0000256" key="4">
    <source>
        <dbReference type="ARBA" id="ARBA00022741"/>
    </source>
</evidence>
<comment type="caution">
    <text evidence="11">The sequence shown here is derived from an EMBL/GenBank/DDBJ whole genome shotgun (WGS) entry which is preliminary data.</text>
</comment>
<proteinExistence type="predicted"/>
<dbReference type="PROSITE" id="PS50011">
    <property type="entry name" value="PROTEIN_KINASE_DOM"/>
    <property type="match status" value="1"/>
</dbReference>